<feature type="compositionally biased region" description="Basic and acidic residues" evidence="1">
    <location>
        <begin position="149"/>
        <end position="172"/>
    </location>
</feature>
<dbReference type="PANTHER" id="PTHR33413:SF33">
    <property type="entry name" value="MEDIATOR OF RNA POLYMERASE II TRANSCRIPTION SUBUNIT 29"/>
    <property type="match status" value="1"/>
</dbReference>
<feature type="compositionally biased region" description="Polar residues" evidence="1">
    <location>
        <begin position="176"/>
        <end position="196"/>
    </location>
</feature>
<dbReference type="Pfam" id="PF14009">
    <property type="entry name" value="PADRE"/>
    <property type="match status" value="1"/>
</dbReference>
<dbReference type="EMBL" id="SMOL01000120">
    <property type="protein sequence ID" value="KAB2633395.1"/>
    <property type="molecule type" value="Genomic_DNA"/>
</dbReference>
<gene>
    <name evidence="2" type="ORF">D8674_029642</name>
</gene>
<dbReference type="PANTHER" id="PTHR33413">
    <property type="entry name" value="EXPRESSED PROTEIN"/>
    <property type="match status" value="1"/>
</dbReference>
<sequence>MGNCQAIDAATLVVQHPSGKEEKFYGEVSASEIMKMNPGHYVALLISTTLCPSNPTTDTGGDQKEKNSNPNDNKNTASSVRVTRIKLLRPTESLVLGKVYRLIATQEVMKGLWAKKQGKVKRNNNHQVEGEQQPQVERVMREKQFLTSGRRSETSELLEKDIQVNNKRERGGYRQRTATTSRTWQPSLHSISEAAS</sequence>
<proteinExistence type="predicted"/>
<reference evidence="3" key="2">
    <citation type="submission" date="2019-10" db="EMBL/GenBank/DDBJ databases">
        <title>A de novo genome assembly of a pear dwarfing rootstock.</title>
        <authorList>
            <person name="Wang F."/>
            <person name="Wang J."/>
            <person name="Li S."/>
            <person name="Zhang Y."/>
            <person name="Fang M."/>
            <person name="Ma L."/>
            <person name="Zhao Y."/>
            <person name="Jiang S."/>
        </authorList>
    </citation>
    <scope>NUCLEOTIDE SEQUENCE [LARGE SCALE GENOMIC DNA]</scope>
</reference>
<reference evidence="2 3" key="3">
    <citation type="submission" date="2019-11" db="EMBL/GenBank/DDBJ databases">
        <title>A de novo genome assembly of a pear dwarfing rootstock.</title>
        <authorList>
            <person name="Wang F."/>
            <person name="Wang J."/>
            <person name="Li S."/>
            <person name="Zhang Y."/>
            <person name="Fang M."/>
            <person name="Ma L."/>
            <person name="Zhao Y."/>
            <person name="Jiang S."/>
        </authorList>
    </citation>
    <scope>NUCLEOTIDE SEQUENCE [LARGE SCALE GENOMIC DNA]</scope>
    <source>
        <strain evidence="2">S2</strain>
        <tissue evidence="2">Leaf</tissue>
    </source>
</reference>
<evidence type="ECO:0000256" key="1">
    <source>
        <dbReference type="SAM" id="MobiDB-lite"/>
    </source>
</evidence>
<keyword evidence="3" id="KW-1185">Reference proteome</keyword>
<dbReference type="Proteomes" id="UP000327157">
    <property type="component" value="Chromosome 6"/>
</dbReference>
<reference evidence="2 3" key="1">
    <citation type="submission" date="2019-09" db="EMBL/GenBank/DDBJ databases">
        <authorList>
            <person name="Ou C."/>
        </authorList>
    </citation>
    <scope>NUCLEOTIDE SEQUENCE [LARGE SCALE GENOMIC DNA]</scope>
    <source>
        <strain evidence="2">S2</strain>
        <tissue evidence="2">Leaf</tissue>
    </source>
</reference>
<dbReference type="InterPro" id="IPR025322">
    <property type="entry name" value="PADRE_dom"/>
</dbReference>
<dbReference type="OrthoDB" id="747498at2759"/>
<protein>
    <submittedName>
        <fullName evidence="2">Uncharacterized protein</fullName>
    </submittedName>
</protein>
<accession>A0A5N5HZM7</accession>
<comment type="caution">
    <text evidence="2">The sequence shown here is derived from an EMBL/GenBank/DDBJ whole genome shotgun (WGS) entry which is preliminary data.</text>
</comment>
<feature type="compositionally biased region" description="Polar residues" evidence="1">
    <location>
        <begin position="68"/>
        <end position="78"/>
    </location>
</feature>
<organism evidence="2 3">
    <name type="scientific">Pyrus ussuriensis x Pyrus communis</name>
    <dbReference type="NCBI Taxonomy" id="2448454"/>
    <lineage>
        <taxon>Eukaryota</taxon>
        <taxon>Viridiplantae</taxon>
        <taxon>Streptophyta</taxon>
        <taxon>Embryophyta</taxon>
        <taxon>Tracheophyta</taxon>
        <taxon>Spermatophyta</taxon>
        <taxon>Magnoliopsida</taxon>
        <taxon>eudicotyledons</taxon>
        <taxon>Gunneridae</taxon>
        <taxon>Pentapetalae</taxon>
        <taxon>rosids</taxon>
        <taxon>fabids</taxon>
        <taxon>Rosales</taxon>
        <taxon>Rosaceae</taxon>
        <taxon>Amygdaloideae</taxon>
        <taxon>Maleae</taxon>
        <taxon>Pyrus</taxon>
    </lineage>
</organism>
<evidence type="ECO:0000313" key="3">
    <source>
        <dbReference type="Proteomes" id="UP000327157"/>
    </source>
</evidence>
<evidence type="ECO:0000313" key="2">
    <source>
        <dbReference type="EMBL" id="KAB2633395.1"/>
    </source>
</evidence>
<dbReference type="AlphaFoldDB" id="A0A5N5HZM7"/>
<feature type="region of interest" description="Disordered" evidence="1">
    <location>
        <begin position="149"/>
        <end position="196"/>
    </location>
</feature>
<feature type="region of interest" description="Disordered" evidence="1">
    <location>
        <begin position="54"/>
        <end position="78"/>
    </location>
</feature>
<name>A0A5N5HZM7_9ROSA</name>